<dbReference type="OrthoDB" id="291007at2759"/>
<feature type="domain" description="Peptidase M12A" evidence="10">
    <location>
        <begin position="1"/>
        <end position="170"/>
    </location>
</feature>
<dbReference type="GO" id="GO:0008270">
    <property type="term" value="F:zinc ion binding"/>
    <property type="evidence" value="ECO:0007669"/>
    <property type="project" value="UniProtKB-UniRule"/>
</dbReference>
<feature type="active site" evidence="6">
    <location>
        <position position="65"/>
    </location>
</feature>
<dbReference type="CDD" id="cd04280">
    <property type="entry name" value="ZnMc_astacin_like"/>
    <property type="match status" value="1"/>
</dbReference>
<feature type="transmembrane region" description="Helical" evidence="8">
    <location>
        <begin position="238"/>
        <end position="260"/>
    </location>
</feature>
<dbReference type="InterPro" id="IPR006026">
    <property type="entry name" value="Peptidase_Metallo"/>
</dbReference>
<organism evidence="11 12">
    <name type="scientific">Candidula unifasciata</name>
    <dbReference type="NCBI Taxonomy" id="100452"/>
    <lineage>
        <taxon>Eukaryota</taxon>
        <taxon>Metazoa</taxon>
        <taxon>Spiralia</taxon>
        <taxon>Lophotrochozoa</taxon>
        <taxon>Mollusca</taxon>
        <taxon>Gastropoda</taxon>
        <taxon>Heterobranchia</taxon>
        <taxon>Euthyneura</taxon>
        <taxon>Panpulmonata</taxon>
        <taxon>Eupulmonata</taxon>
        <taxon>Stylommatophora</taxon>
        <taxon>Helicina</taxon>
        <taxon>Helicoidea</taxon>
        <taxon>Geomitridae</taxon>
        <taxon>Candidula</taxon>
    </lineage>
</organism>
<evidence type="ECO:0000256" key="3">
    <source>
        <dbReference type="ARBA" id="ARBA00022801"/>
    </source>
</evidence>
<reference evidence="11" key="1">
    <citation type="submission" date="2021-04" db="EMBL/GenBank/DDBJ databases">
        <authorList>
            <consortium name="Molecular Ecology Group"/>
        </authorList>
    </citation>
    <scope>NUCLEOTIDE SEQUENCE</scope>
</reference>
<evidence type="ECO:0000256" key="8">
    <source>
        <dbReference type="SAM" id="Phobius"/>
    </source>
</evidence>
<dbReference type="InterPro" id="IPR001506">
    <property type="entry name" value="Peptidase_M12A"/>
</dbReference>
<keyword evidence="8" id="KW-0812">Transmembrane</keyword>
<dbReference type="InterPro" id="IPR024079">
    <property type="entry name" value="MetalloPept_cat_dom_sf"/>
</dbReference>
<dbReference type="PANTHER" id="PTHR10127:SF780">
    <property type="entry name" value="METALLOENDOPEPTIDASE"/>
    <property type="match status" value="1"/>
</dbReference>
<dbReference type="GO" id="GO:0016020">
    <property type="term" value="C:membrane"/>
    <property type="evidence" value="ECO:0007669"/>
    <property type="project" value="InterPro"/>
</dbReference>
<evidence type="ECO:0000256" key="7">
    <source>
        <dbReference type="RuleBase" id="RU361183"/>
    </source>
</evidence>
<feature type="domain" description="MAM" evidence="9">
    <location>
        <begin position="186"/>
        <end position="334"/>
    </location>
</feature>
<evidence type="ECO:0000256" key="6">
    <source>
        <dbReference type="PROSITE-ProRule" id="PRU01211"/>
    </source>
</evidence>
<evidence type="ECO:0000256" key="2">
    <source>
        <dbReference type="ARBA" id="ARBA00022723"/>
    </source>
</evidence>
<keyword evidence="8" id="KW-0472">Membrane</keyword>
<sequence length="334" mass="37404">MRQLEQDVNDVARVCVKFRPRTNESDYIRIYPGEKCRAPNGMQNRGRNNVSIGRGCEARGFILHELVHVLGFWHEHNRPDRDTYININLTNVRNRLKPDFSQVPSAKIDTLNTPYDLGSIMHYNPYTNAKDKTIPVITPKPGKAVGIQLGQRMALSTWDVVRIQRLYGCSENTSHITRTYLTDSVARCDFASGMCNLRHDTVYESRWMVMEGSSGTGPRAGNTNGADAFLVAKETDDYAIAGILTYLFNVGGLCVNFFLFQRGPSSYLKILVSGPYVATSVAQSYQGNNTNEWRHMSLYIDAPVGVAFEIAFEAHLSSGDVAIDDLNIYKGQCI</sequence>
<evidence type="ECO:0000259" key="10">
    <source>
        <dbReference type="PROSITE" id="PS51864"/>
    </source>
</evidence>
<feature type="binding site" evidence="6">
    <location>
        <position position="64"/>
    </location>
    <ligand>
        <name>Zn(2+)</name>
        <dbReference type="ChEBI" id="CHEBI:29105"/>
        <note>catalytic</note>
    </ligand>
</feature>
<dbReference type="Pfam" id="PF01400">
    <property type="entry name" value="Astacin"/>
    <property type="match status" value="1"/>
</dbReference>
<evidence type="ECO:0000256" key="1">
    <source>
        <dbReference type="ARBA" id="ARBA00022670"/>
    </source>
</evidence>
<dbReference type="SMART" id="SM00235">
    <property type="entry name" value="ZnMc"/>
    <property type="match status" value="1"/>
</dbReference>
<comment type="caution">
    <text evidence="11">The sequence shown here is derived from an EMBL/GenBank/DDBJ whole genome shotgun (WGS) entry which is preliminary data.</text>
</comment>
<dbReference type="InterPro" id="IPR000998">
    <property type="entry name" value="MAM_dom"/>
</dbReference>
<evidence type="ECO:0000256" key="5">
    <source>
        <dbReference type="ARBA" id="ARBA00023049"/>
    </source>
</evidence>
<dbReference type="AlphaFoldDB" id="A0A8S3Z4B4"/>
<comment type="caution">
    <text evidence="6">Lacks conserved residue(s) required for the propagation of feature annotation.</text>
</comment>
<keyword evidence="4 6" id="KW-0862">Zinc</keyword>
<dbReference type="PANTHER" id="PTHR10127">
    <property type="entry name" value="DISCOIDIN, CUB, EGF, LAMININ , AND ZINC METALLOPROTEASE DOMAIN CONTAINING"/>
    <property type="match status" value="1"/>
</dbReference>
<dbReference type="Proteomes" id="UP000678393">
    <property type="component" value="Unassembled WGS sequence"/>
</dbReference>
<dbReference type="SUPFAM" id="SSF55486">
    <property type="entry name" value="Metalloproteases ('zincins'), catalytic domain"/>
    <property type="match status" value="1"/>
</dbReference>
<dbReference type="PROSITE" id="PS50060">
    <property type="entry name" value="MAM_2"/>
    <property type="match status" value="1"/>
</dbReference>
<feature type="binding site" evidence="6">
    <location>
        <position position="74"/>
    </location>
    <ligand>
        <name>Zn(2+)</name>
        <dbReference type="ChEBI" id="CHEBI:29105"/>
        <note>catalytic</note>
    </ligand>
</feature>
<name>A0A8S3Z4B4_9EUPU</name>
<dbReference type="SUPFAM" id="SSF49899">
    <property type="entry name" value="Concanavalin A-like lectins/glucanases"/>
    <property type="match status" value="1"/>
</dbReference>
<dbReference type="PRINTS" id="PR00480">
    <property type="entry name" value="ASTACIN"/>
</dbReference>
<dbReference type="InterPro" id="IPR013320">
    <property type="entry name" value="ConA-like_dom_sf"/>
</dbReference>
<keyword evidence="12" id="KW-1185">Reference proteome</keyword>
<protein>
    <recommendedName>
        <fullName evidence="7">Metalloendopeptidase</fullName>
        <ecNumber evidence="7">3.4.24.-</ecNumber>
    </recommendedName>
</protein>
<evidence type="ECO:0000256" key="4">
    <source>
        <dbReference type="ARBA" id="ARBA00022833"/>
    </source>
</evidence>
<evidence type="ECO:0000313" key="12">
    <source>
        <dbReference type="Proteomes" id="UP000678393"/>
    </source>
</evidence>
<accession>A0A8S3Z4B4</accession>
<gene>
    <name evidence="11" type="ORF">CUNI_LOCUS7579</name>
</gene>
<keyword evidence="8" id="KW-1133">Transmembrane helix</keyword>
<dbReference type="GO" id="GO:0004222">
    <property type="term" value="F:metalloendopeptidase activity"/>
    <property type="evidence" value="ECO:0007669"/>
    <property type="project" value="UniProtKB-UniRule"/>
</dbReference>
<dbReference type="SMART" id="SM00137">
    <property type="entry name" value="MAM"/>
    <property type="match status" value="1"/>
</dbReference>
<dbReference type="Gene3D" id="3.40.390.10">
    <property type="entry name" value="Collagenase (Catalytic Domain)"/>
    <property type="match status" value="1"/>
</dbReference>
<keyword evidence="2 6" id="KW-0479">Metal-binding</keyword>
<dbReference type="EMBL" id="CAJHNH020001213">
    <property type="protein sequence ID" value="CAG5122021.1"/>
    <property type="molecule type" value="Genomic_DNA"/>
</dbReference>
<keyword evidence="1 6" id="KW-0645">Protease</keyword>
<keyword evidence="5 6" id="KW-0482">Metalloprotease</keyword>
<keyword evidence="3 6" id="KW-0378">Hydrolase</keyword>
<dbReference type="Pfam" id="PF00629">
    <property type="entry name" value="MAM"/>
    <property type="match status" value="1"/>
</dbReference>
<feature type="binding site" evidence="6">
    <location>
        <position position="68"/>
    </location>
    <ligand>
        <name>Zn(2+)</name>
        <dbReference type="ChEBI" id="CHEBI:29105"/>
        <note>catalytic</note>
    </ligand>
</feature>
<dbReference type="GO" id="GO:0006508">
    <property type="term" value="P:proteolysis"/>
    <property type="evidence" value="ECO:0007669"/>
    <property type="project" value="UniProtKB-KW"/>
</dbReference>
<proteinExistence type="predicted"/>
<dbReference type="PROSITE" id="PS51864">
    <property type="entry name" value="ASTACIN"/>
    <property type="match status" value="1"/>
</dbReference>
<dbReference type="EC" id="3.4.24.-" evidence="7"/>
<dbReference type="InterPro" id="IPR034035">
    <property type="entry name" value="Astacin-like_dom"/>
</dbReference>
<comment type="cofactor">
    <cofactor evidence="6 7">
        <name>Zn(2+)</name>
        <dbReference type="ChEBI" id="CHEBI:29105"/>
    </cofactor>
    <text evidence="6 7">Binds 1 zinc ion per subunit.</text>
</comment>
<evidence type="ECO:0000313" key="11">
    <source>
        <dbReference type="EMBL" id="CAG5122021.1"/>
    </source>
</evidence>
<dbReference type="Gene3D" id="2.60.120.200">
    <property type="match status" value="1"/>
</dbReference>
<evidence type="ECO:0000259" key="9">
    <source>
        <dbReference type="PROSITE" id="PS50060"/>
    </source>
</evidence>